<dbReference type="PANTHER" id="PTHR24421">
    <property type="entry name" value="NITRATE/NITRITE SENSOR PROTEIN NARX-RELATED"/>
    <property type="match status" value="1"/>
</dbReference>
<dbReference type="RefSeq" id="WP_390232543.1">
    <property type="nucleotide sequence ID" value="NZ_JBHSCN010000023.1"/>
</dbReference>
<dbReference type="InterPro" id="IPR036890">
    <property type="entry name" value="HATPase_C_sf"/>
</dbReference>
<evidence type="ECO:0000256" key="2">
    <source>
        <dbReference type="ARBA" id="ARBA00022777"/>
    </source>
</evidence>
<feature type="transmembrane region" description="Helical" evidence="5">
    <location>
        <begin position="62"/>
        <end position="83"/>
    </location>
</feature>
<proteinExistence type="predicted"/>
<sequence length="412" mass="43918">MARLTAAEPGSGDAELSRLALLFALTTAALFALMSLAEWAAWGGLSTAINDRPDGVEALGETLLVTGVSLAFGLLVIALVAPLRPMSKSWGWRILILTCASAAAAFPRAAVLQAVRTTPSGALYGATEWIVGTASGLVGGTAAFLAAVLLNRARVEADRRREEEHRSAQAVAELQDEELRVRRMVADQLHGTLQFRLVTVTAGLDQVAEELNAAGHASASRTVTMWAKRLDEIREEDVRSLSHAVFPAGADLGTTEAIGILLKRLPPGIDTSVTLGPTYQRLVRDRMSPMPIAERLVAIYAVEEAVTNALKHGRARSVQVRADAQAGERPDTWVFKVTVDDDGVGLRTASPAFHGLERHRARIEQRGGVLSLTARPTGGARLELTMPFQLADGSPTQANVDKPWGPDLPSAV</sequence>
<feature type="region of interest" description="Disordered" evidence="4">
    <location>
        <begin position="391"/>
        <end position="412"/>
    </location>
</feature>
<keyword evidence="1" id="KW-0808">Transferase</keyword>
<dbReference type="EMBL" id="JBHSCN010000023">
    <property type="protein sequence ID" value="MFC4245363.1"/>
    <property type="molecule type" value="Genomic_DNA"/>
</dbReference>
<keyword evidence="3" id="KW-0902">Two-component regulatory system</keyword>
<gene>
    <name evidence="6" type="ORF">ACFOYW_18500</name>
</gene>
<evidence type="ECO:0000256" key="5">
    <source>
        <dbReference type="SAM" id="Phobius"/>
    </source>
</evidence>
<dbReference type="Proteomes" id="UP001595900">
    <property type="component" value="Unassembled WGS sequence"/>
</dbReference>
<keyword evidence="2 6" id="KW-0418">Kinase</keyword>
<keyword evidence="5" id="KW-0472">Membrane</keyword>
<name>A0ABV8QDF1_9MICO</name>
<reference evidence="7" key="1">
    <citation type="journal article" date="2019" name="Int. J. Syst. Evol. Microbiol.">
        <title>The Global Catalogue of Microorganisms (GCM) 10K type strain sequencing project: providing services to taxonomists for standard genome sequencing and annotation.</title>
        <authorList>
            <consortium name="The Broad Institute Genomics Platform"/>
            <consortium name="The Broad Institute Genome Sequencing Center for Infectious Disease"/>
            <person name="Wu L."/>
            <person name="Ma J."/>
        </authorList>
    </citation>
    <scope>NUCLEOTIDE SEQUENCE [LARGE SCALE GENOMIC DNA]</scope>
    <source>
        <strain evidence="7">CGMCC 1.10363</strain>
    </source>
</reference>
<feature type="transmembrane region" description="Helical" evidence="5">
    <location>
        <begin position="90"/>
        <end position="109"/>
    </location>
</feature>
<evidence type="ECO:0000313" key="6">
    <source>
        <dbReference type="EMBL" id="MFC4245363.1"/>
    </source>
</evidence>
<dbReference type="InterPro" id="IPR050482">
    <property type="entry name" value="Sensor_HK_TwoCompSys"/>
</dbReference>
<feature type="transmembrane region" description="Helical" evidence="5">
    <location>
        <begin position="129"/>
        <end position="151"/>
    </location>
</feature>
<accession>A0ABV8QDF1</accession>
<organism evidence="6 7">
    <name type="scientific">Gryllotalpicola reticulitermitis</name>
    <dbReference type="NCBI Taxonomy" id="1184153"/>
    <lineage>
        <taxon>Bacteria</taxon>
        <taxon>Bacillati</taxon>
        <taxon>Actinomycetota</taxon>
        <taxon>Actinomycetes</taxon>
        <taxon>Micrococcales</taxon>
        <taxon>Microbacteriaceae</taxon>
        <taxon>Gryllotalpicola</taxon>
    </lineage>
</organism>
<protein>
    <submittedName>
        <fullName evidence="6">Sensor histidine kinase</fullName>
    </submittedName>
</protein>
<dbReference type="GO" id="GO:0016301">
    <property type="term" value="F:kinase activity"/>
    <property type="evidence" value="ECO:0007669"/>
    <property type="project" value="UniProtKB-KW"/>
</dbReference>
<evidence type="ECO:0000313" key="7">
    <source>
        <dbReference type="Proteomes" id="UP001595900"/>
    </source>
</evidence>
<comment type="caution">
    <text evidence="6">The sequence shown here is derived from an EMBL/GenBank/DDBJ whole genome shotgun (WGS) entry which is preliminary data.</text>
</comment>
<evidence type="ECO:0000256" key="4">
    <source>
        <dbReference type="SAM" id="MobiDB-lite"/>
    </source>
</evidence>
<feature type="transmembrane region" description="Helical" evidence="5">
    <location>
        <begin position="21"/>
        <end position="42"/>
    </location>
</feature>
<evidence type="ECO:0000256" key="1">
    <source>
        <dbReference type="ARBA" id="ARBA00022679"/>
    </source>
</evidence>
<keyword evidence="5" id="KW-1133">Transmembrane helix</keyword>
<dbReference type="CDD" id="cd16917">
    <property type="entry name" value="HATPase_UhpB-NarQ-NarX-like"/>
    <property type="match status" value="1"/>
</dbReference>
<evidence type="ECO:0000256" key="3">
    <source>
        <dbReference type="ARBA" id="ARBA00023012"/>
    </source>
</evidence>
<keyword evidence="5" id="KW-0812">Transmembrane</keyword>
<dbReference type="Gene3D" id="3.30.565.10">
    <property type="entry name" value="Histidine kinase-like ATPase, C-terminal domain"/>
    <property type="match status" value="1"/>
</dbReference>
<dbReference type="SUPFAM" id="SSF55874">
    <property type="entry name" value="ATPase domain of HSP90 chaperone/DNA topoisomerase II/histidine kinase"/>
    <property type="match status" value="1"/>
</dbReference>
<keyword evidence="7" id="KW-1185">Reference proteome</keyword>